<evidence type="ECO:0000256" key="1">
    <source>
        <dbReference type="SAM" id="SignalP"/>
    </source>
</evidence>
<dbReference type="EMBL" id="JAPJDA010000014">
    <property type="protein sequence ID" value="MCX2838496.1"/>
    <property type="molecule type" value="Genomic_DNA"/>
</dbReference>
<evidence type="ECO:0000313" key="2">
    <source>
        <dbReference type="EMBL" id="MCX2838496.1"/>
    </source>
</evidence>
<protein>
    <submittedName>
        <fullName evidence="2">Gliding motility-associated C-terminal domain-containing protein</fullName>
    </submittedName>
</protein>
<evidence type="ECO:0000313" key="3">
    <source>
        <dbReference type="Proteomes" id="UP001148482"/>
    </source>
</evidence>
<dbReference type="Proteomes" id="UP001148482">
    <property type="component" value="Unassembled WGS sequence"/>
</dbReference>
<dbReference type="Pfam" id="PF13585">
    <property type="entry name" value="CHU_C"/>
    <property type="match status" value="1"/>
</dbReference>
<accession>A0A9X3CXC5</accession>
<keyword evidence="1" id="KW-0732">Signal</keyword>
<name>A0A9X3CXC5_9FLAO</name>
<keyword evidence="3" id="KW-1185">Reference proteome</keyword>
<feature type="signal peptide" evidence="1">
    <location>
        <begin position="1"/>
        <end position="23"/>
    </location>
</feature>
<comment type="caution">
    <text evidence="2">The sequence shown here is derived from an EMBL/GenBank/DDBJ whole genome shotgun (WGS) entry which is preliminary data.</text>
</comment>
<reference evidence="2" key="1">
    <citation type="submission" date="2022-11" db="EMBL/GenBank/DDBJ databases">
        <title>Salinimicrobium profundisediminis sp. nov., isolated from deep-sea sediment of the Mariana Trench.</title>
        <authorList>
            <person name="Fu H."/>
        </authorList>
    </citation>
    <scope>NUCLEOTIDE SEQUENCE</scope>
    <source>
        <strain evidence="2">MT39</strain>
    </source>
</reference>
<sequence length="417" mass="46959">MKHLYQYSTMLFSLLGFSINSSAQTTNLGTLYVNVNTQFSVVNNFNNADAGEFYNDGETFIYRNFNNDGIINYYENTGLIRFLGAANQEISGSQESYFYNTEFNNQSQLSPFHLSGDITIEGESSFLYGIIDNDNYGGSLFFGENSSHINTSNNSHVDGRVGHYGAEDFIFPIGDGGFYRYAGTSELSNEASIIESKYILENSDALYPHHLRPDFVELINDQEYWIIENTGNTEDTFITLSWNENTTPAGILHEPREGSIHIVRWDVEENRWIDEGGIVSNDNQTVSTVVKEGGVFTLARMDDSNVLPCQITVYNAVSPNNDGVNDYLKINTGASNTCTENLQVEVYNRWGVKVFETDNYGEDGDLFDGFSNGRLNIEGEKQLPTGTYFYILKFDYTNGNDEKNIFKKAGYLYLNGN</sequence>
<proteinExistence type="predicted"/>
<dbReference type="AlphaFoldDB" id="A0A9X3CXC5"/>
<dbReference type="RefSeq" id="WP_266069733.1">
    <property type="nucleotide sequence ID" value="NZ_JAPJDA010000014.1"/>
</dbReference>
<gene>
    <name evidence="2" type="ORF">OQ279_10050</name>
</gene>
<organism evidence="2 3">
    <name type="scientific">Salinimicrobium profundisediminis</name>
    <dbReference type="NCBI Taxonomy" id="2994553"/>
    <lineage>
        <taxon>Bacteria</taxon>
        <taxon>Pseudomonadati</taxon>
        <taxon>Bacteroidota</taxon>
        <taxon>Flavobacteriia</taxon>
        <taxon>Flavobacteriales</taxon>
        <taxon>Flavobacteriaceae</taxon>
        <taxon>Salinimicrobium</taxon>
    </lineage>
</organism>
<feature type="chain" id="PRO_5040862861" evidence="1">
    <location>
        <begin position="24"/>
        <end position="417"/>
    </location>
</feature>